<dbReference type="Gramene" id="QL10p003310:mrna">
    <property type="protein sequence ID" value="QL10p003310:mrna"/>
    <property type="gene ID" value="QL10p003310"/>
</dbReference>
<name>A0A7N2MMT5_QUELO</name>
<dbReference type="GeneID" id="115963716"/>
<dbReference type="OrthoDB" id="10448385at2759"/>
<dbReference type="InterPro" id="IPR015940">
    <property type="entry name" value="UBA"/>
</dbReference>
<proteinExistence type="predicted"/>
<reference evidence="3 4" key="1">
    <citation type="journal article" date="2016" name="G3 (Bethesda)">
        <title>First Draft Assembly and Annotation of the Genome of a California Endemic Oak Quercus lobata Nee (Fagaceae).</title>
        <authorList>
            <person name="Sork V.L."/>
            <person name="Fitz-Gibbon S.T."/>
            <person name="Puiu D."/>
            <person name="Crepeau M."/>
            <person name="Gugger P.F."/>
            <person name="Sherman R."/>
            <person name="Stevens K."/>
            <person name="Langley C.H."/>
            <person name="Pellegrini M."/>
            <person name="Salzberg S.L."/>
        </authorList>
    </citation>
    <scope>NUCLEOTIDE SEQUENCE [LARGE SCALE GENOMIC DNA]</scope>
    <source>
        <strain evidence="3 4">cv. SW786</strain>
    </source>
</reference>
<dbReference type="SUPFAM" id="SSF46934">
    <property type="entry name" value="UBA-like"/>
    <property type="match status" value="1"/>
</dbReference>
<evidence type="ECO:0000313" key="3">
    <source>
        <dbReference type="EnsemblPlants" id="QL10p003310:mrna"/>
    </source>
</evidence>
<feature type="compositionally biased region" description="Acidic residues" evidence="1">
    <location>
        <begin position="1"/>
        <end position="12"/>
    </location>
</feature>
<dbReference type="InterPro" id="IPR009060">
    <property type="entry name" value="UBA-like_sf"/>
</dbReference>
<dbReference type="RefSeq" id="XP_030938706.1">
    <property type="nucleotide sequence ID" value="XM_031082846.1"/>
</dbReference>
<dbReference type="InParanoid" id="A0A7N2MMT5"/>
<evidence type="ECO:0000313" key="4">
    <source>
        <dbReference type="Proteomes" id="UP000594261"/>
    </source>
</evidence>
<evidence type="ECO:0000259" key="2">
    <source>
        <dbReference type="PROSITE" id="PS50030"/>
    </source>
</evidence>
<feature type="domain" description="UBA" evidence="2">
    <location>
        <begin position="77"/>
        <end position="116"/>
    </location>
</feature>
<dbReference type="EnsemblPlants" id="QL10p003310:mrna">
    <property type="protein sequence ID" value="QL10p003310:mrna"/>
    <property type="gene ID" value="QL10p003310"/>
</dbReference>
<accession>A0A7N2MMT5</accession>
<dbReference type="KEGG" id="qlo:115963716"/>
<organism evidence="3 4">
    <name type="scientific">Quercus lobata</name>
    <name type="common">Valley oak</name>
    <dbReference type="NCBI Taxonomy" id="97700"/>
    <lineage>
        <taxon>Eukaryota</taxon>
        <taxon>Viridiplantae</taxon>
        <taxon>Streptophyta</taxon>
        <taxon>Embryophyta</taxon>
        <taxon>Tracheophyta</taxon>
        <taxon>Spermatophyta</taxon>
        <taxon>Magnoliopsida</taxon>
        <taxon>eudicotyledons</taxon>
        <taxon>Gunneridae</taxon>
        <taxon>Pentapetalae</taxon>
        <taxon>rosids</taxon>
        <taxon>fabids</taxon>
        <taxon>Fagales</taxon>
        <taxon>Fagaceae</taxon>
        <taxon>Quercus</taxon>
    </lineage>
</organism>
<dbReference type="Gene3D" id="1.10.8.10">
    <property type="entry name" value="DNA helicase RuvA subunit, C-terminal domain"/>
    <property type="match status" value="1"/>
</dbReference>
<dbReference type="SMART" id="SM00165">
    <property type="entry name" value="UBA"/>
    <property type="match status" value="1"/>
</dbReference>
<reference evidence="3" key="2">
    <citation type="submission" date="2021-01" db="UniProtKB">
        <authorList>
            <consortium name="EnsemblPlants"/>
        </authorList>
    </citation>
    <scope>IDENTIFICATION</scope>
</reference>
<evidence type="ECO:0000256" key="1">
    <source>
        <dbReference type="SAM" id="MobiDB-lite"/>
    </source>
</evidence>
<keyword evidence="4" id="KW-1185">Reference proteome</keyword>
<sequence length="116" mass="13560">MGNCCDSDEEGPPESRSVKGDPGSPRQRLRDEQLKQRSEWEEFVDWLRRWWQGDNESCDIERCDNEHDDNEQSDGDHIYEQKVQILVEMGFAEDDVRRALNENGCNELLALLMLCV</sequence>
<gene>
    <name evidence="3" type="primary">LOC115963716</name>
</gene>
<dbReference type="Proteomes" id="UP000594261">
    <property type="component" value="Chromosome 10"/>
</dbReference>
<dbReference type="AlphaFoldDB" id="A0A7N2MMT5"/>
<dbReference type="Pfam" id="PF00627">
    <property type="entry name" value="UBA"/>
    <property type="match status" value="1"/>
</dbReference>
<dbReference type="PROSITE" id="PS50030">
    <property type="entry name" value="UBA"/>
    <property type="match status" value="1"/>
</dbReference>
<protein>
    <recommendedName>
        <fullName evidence="2">UBA domain-containing protein</fullName>
    </recommendedName>
</protein>
<feature type="region of interest" description="Disordered" evidence="1">
    <location>
        <begin position="1"/>
        <end position="34"/>
    </location>
</feature>
<dbReference type="EMBL" id="LRBV02000010">
    <property type="status" value="NOT_ANNOTATED_CDS"/>
    <property type="molecule type" value="Genomic_DNA"/>
</dbReference>